<keyword evidence="1" id="KW-0472">Membrane</keyword>
<evidence type="ECO:0000256" key="2">
    <source>
        <dbReference type="SAM" id="SignalP"/>
    </source>
</evidence>
<feature type="chain" id="PRO_5043595238" evidence="2">
    <location>
        <begin position="27"/>
        <end position="251"/>
    </location>
</feature>
<dbReference type="AlphaFoldDB" id="A0AAV1T601"/>
<gene>
    <name evidence="3" type="ORF">PM001_LOCUS2800</name>
</gene>
<comment type="caution">
    <text evidence="3">The sequence shown here is derived from an EMBL/GenBank/DDBJ whole genome shotgun (WGS) entry which is preliminary data.</text>
</comment>
<name>A0AAV1T601_9STRA</name>
<evidence type="ECO:0000313" key="4">
    <source>
        <dbReference type="Proteomes" id="UP001162060"/>
    </source>
</evidence>
<proteinExistence type="predicted"/>
<feature type="signal peptide" evidence="2">
    <location>
        <begin position="1"/>
        <end position="26"/>
    </location>
</feature>
<reference evidence="3" key="1">
    <citation type="submission" date="2024-01" db="EMBL/GenBank/DDBJ databases">
        <authorList>
            <person name="Webb A."/>
        </authorList>
    </citation>
    <scope>NUCLEOTIDE SEQUENCE</scope>
    <source>
        <strain evidence="3">Pm1</strain>
    </source>
</reference>
<keyword evidence="1" id="KW-0812">Transmembrane</keyword>
<sequence length="251" mass="27092">MTRGSVSTPPLRLTLLLLALSSLAAAEPQAMFGYILADDQGRPETSLDLYAPSDRGCALCRNEENCSLAVHNQSTGVFCGDVLATFQPCCCRFRNECMTSIYLNSCVCYDGGREEEMVTTRFYLFVGLSLIAWGFLLYDRMCKGPYKVMNSNRHQLLSSPSAARARGVDSVADTVESESEEEEGRDGVTVVVVAGEDVRVDAAEMVREDGGGRGEAAVLRSQSISLAATLTADPDVDAALDESRTDQRGST</sequence>
<dbReference type="EMBL" id="CAKLBY020000028">
    <property type="protein sequence ID" value="CAK7903892.1"/>
    <property type="molecule type" value="Genomic_DNA"/>
</dbReference>
<protein>
    <submittedName>
        <fullName evidence="3">Uncharacterized protein</fullName>
    </submittedName>
</protein>
<accession>A0AAV1T601</accession>
<dbReference type="Proteomes" id="UP001162060">
    <property type="component" value="Unassembled WGS sequence"/>
</dbReference>
<keyword evidence="2" id="KW-0732">Signal</keyword>
<feature type="transmembrane region" description="Helical" evidence="1">
    <location>
        <begin position="122"/>
        <end position="138"/>
    </location>
</feature>
<organism evidence="3 4">
    <name type="scientific">Peronospora matthiolae</name>
    <dbReference type="NCBI Taxonomy" id="2874970"/>
    <lineage>
        <taxon>Eukaryota</taxon>
        <taxon>Sar</taxon>
        <taxon>Stramenopiles</taxon>
        <taxon>Oomycota</taxon>
        <taxon>Peronosporomycetes</taxon>
        <taxon>Peronosporales</taxon>
        <taxon>Peronosporaceae</taxon>
        <taxon>Peronospora</taxon>
    </lineage>
</organism>
<keyword evidence="1" id="KW-1133">Transmembrane helix</keyword>
<evidence type="ECO:0000313" key="3">
    <source>
        <dbReference type="EMBL" id="CAK7903892.1"/>
    </source>
</evidence>
<evidence type="ECO:0000256" key="1">
    <source>
        <dbReference type="SAM" id="Phobius"/>
    </source>
</evidence>